<comment type="catalytic activity">
    <reaction evidence="16">
        <text>cholesterol + NADPH + O2 + H(+) = 7-dehydrocholesterol + NADP(+) + 2 H2O</text>
        <dbReference type="Rhea" id="RHEA:45024"/>
        <dbReference type="ChEBI" id="CHEBI:15377"/>
        <dbReference type="ChEBI" id="CHEBI:15378"/>
        <dbReference type="ChEBI" id="CHEBI:15379"/>
        <dbReference type="ChEBI" id="CHEBI:16113"/>
        <dbReference type="ChEBI" id="CHEBI:17759"/>
        <dbReference type="ChEBI" id="CHEBI:57783"/>
        <dbReference type="ChEBI" id="CHEBI:58349"/>
        <dbReference type="EC" id="1.14.19.21"/>
    </reaction>
    <physiologicalReaction direction="left-to-right" evidence="16">
        <dbReference type="Rhea" id="RHEA:45025"/>
    </physiologicalReaction>
</comment>
<dbReference type="Pfam" id="PF19298">
    <property type="entry name" value="KshA_C"/>
    <property type="match status" value="1"/>
</dbReference>
<keyword evidence="10" id="KW-0411">Iron-sulfur</keyword>
<feature type="domain" description="Rieske" evidence="17">
    <location>
        <begin position="1"/>
        <end position="106"/>
    </location>
</feature>
<comment type="pathway">
    <text evidence="3">Hormone biosynthesis.</text>
</comment>
<comment type="cofactor">
    <cofactor evidence="1">
        <name>Fe cation</name>
        <dbReference type="ChEBI" id="CHEBI:24875"/>
    </cofactor>
</comment>
<evidence type="ECO:0000256" key="1">
    <source>
        <dbReference type="ARBA" id="ARBA00001962"/>
    </source>
</evidence>
<comment type="subcellular location">
    <subcellularLocation>
        <location evidence="2">Membrane</location>
    </subcellularLocation>
</comment>
<dbReference type="GO" id="GO:0008203">
    <property type="term" value="P:cholesterol metabolic process"/>
    <property type="evidence" value="ECO:0007669"/>
    <property type="project" value="InterPro"/>
</dbReference>
<dbReference type="EMBL" id="LIAE01006329">
    <property type="protein sequence ID" value="PAV91236.1"/>
    <property type="molecule type" value="Genomic_DNA"/>
</dbReference>
<name>A0A2A2LYC3_9BILA</name>
<keyword evidence="7" id="KW-1133">Transmembrane helix</keyword>
<organism evidence="18 19">
    <name type="scientific">Diploscapter pachys</name>
    <dbReference type="NCBI Taxonomy" id="2018661"/>
    <lineage>
        <taxon>Eukaryota</taxon>
        <taxon>Metazoa</taxon>
        <taxon>Ecdysozoa</taxon>
        <taxon>Nematoda</taxon>
        <taxon>Chromadorea</taxon>
        <taxon>Rhabditida</taxon>
        <taxon>Rhabditina</taxon>
        <taxon>Rhabditomorpha</taxon>
        <taxon>Rhabditoidea</taxon>
        <taxon>Rhabditidae</taxon>
        <taxon>Diploscapter</taxon>
    </lineage>
</organism>
<evidence type="ECO:0000256" key="4">
    <source>
        <dbReference type="ARBA" id="ARBA00022692"/>
    </source>
</evidence>
<dbReference type="PANTHER" id="PTHR21266:SF32">
    <property type="entry name" value="CHOLESTEROL 7-DESATURASE NVD"/>
    <property type="match status" value="1"/>
</dbReference>
<dbReference type="PANTHER" id="PTHR21266">
    <property type="entry name" value="IRON-SULFUR DOMAIN CONTAINING PROTEIN"/>
    <property type="match status" value="1"/>
</dbReference>
<dbReference type="Gene3D" id="3.90.380.10">
    <property type="entry name" value="Naphthalene 1,2-dioxygenase Alpha Subunit, Chain A, domain 1"/>
    <property type="match status" value="1"/>
</dbReference>
<dbReference type="GO" id="GO:0016020">
    <property type="term" value="C:membrane"/>
    <property type="evidence" value="ECO:0007669"/>
    <property type="project" value="UniProtKB-SubCell"/>
</dbReference>
<dbReference type="InterPro" id="IPR050584">
    <property type="entry name" value="Cholesterol_7-desaturase"/>
</dbReference>
<dbReference type="GO" id="GO:0051537">
    <property type="term" value="F:2 iron, 2 sulfur cluster binding"/>
    <property type="evidence" value="ECO:0007669"/>
    <property type="project" value="UniProtKB-KW"/>
</dbReference>
<evidence type="ECO:0000256" key="3">
    <source>
        <dbReference type="ARBA" id="ARBA00004972"/>
    </source>
</evidence>
<dbReference type="PROSITE" id="PS51296">
    <property type="entry name" value="RIESKE"/>
    <property type="match status" value="1"/>
</dbReference>
<evidence type="ECO:0000313" key="19">
    <source>
        <dbReference type="Proteomes" id="UP000218231"/>
    </source>
</evidence>
<keyword evidence="19" id="KW-1185">Reference proteome</keyword>
<evidence type="ECO:0000256" key="10">
    <source>
        <dbReference type="ARBA" id="ARBA00023014"/>
    </source>
</evidence>
<evidence type="ECO:0000256" key="15">
    <source>
        <dbReference type="ARBA" id="ARBA00047853"/>
    </source>
</evidence>
<proteinExistence type="inferred from homology"/>
<keyword evidence="5" id="KW-0001">2Fe-2S</keyword>
<dbReference type="AlphaFoldDB" id="A0A2A2LYC3"/>
<evidence type="ECO:0000256" key="2">
    <source>
        <dbReference type="ARBA" id="ARBA00004370"/>
    </source>
</evidence>
<dbReference type="GO" id="GO:0170056">
    <property type="term" value="F:cholesterol 7-desaturase [NAD(P)H] activity"/>
    <property type="evidence" value="ECO:0007669"/>
    <property type="project" value="UniProtKB-EC"/>
</dbReference>
<evidence type="ECO:0000256" key="7">
    <source>
        <dbReference type="ARBA" id="ARBA00022989"/>
    </source>
</evidence>
<gene>
    <name evidence="18" type="ORF">WR25_09195</name>
</gene>
<sequence length="340" mass="38743">MILESEELPKGSMKDVFVLGRQLLVVRAHDSRVYVTNPTCLHMGANFSSGGRVVDNNKIQCPFHGWKWDAASGALVDIPYSRGDCQKINAKIATWPVIERNKHIYLWFHSSGESPSWEPEGFDKIESGVWRASGRSQHEVLCHQQEIPENGADLAHLNFLHRIGANEGSDIINSIDLSLENIFQVTHTWNGEWFSLEDQKHIGVMHLKQYMQFMGWPIPGSDSFLRAEQVGPGIVHMKFKFAFGEAICLHHVTPIEPLLQKATFKFYTNINMAFCKFFMYSETSQFERDVHIWSNKTFIKSPLLAPNDGPINKFRRFNSVCLNRSVPGSTKLSELSETFL</sequence>
<comment type="similarity">
    <text evidence="13">Belongs to the cholesterol 7-desaturase family.</text>
</comment>
<keyword evidence="4" id="KW-0812">Transmembrane</keyword>
<dbReference type="GO" id="GO:0046872">
    <property type="term" value="F:metal ion binding"/>
    <property type="evidence" value="ECO:0007669"/>
    <property type="project" value="UniProtKB-KW"/>
</dbReference>
<protein>
    <recommendedName>
        <fullName evidence="14">cholesterol 7-desaturase</fullName>
        <ecNumber evidence="14">1.14.19.21</ecNumber>
    </recommendedName>
</protein>
<dbReference type="EC" id="1.14.19.21" evidence="14"/>
<keyword evidence="8" id="KW-0560">Oxidoreductase</keyword>
<evidence type="ECO:0000256" key="9">
    <source>
        <dbReference type="ARBA" id="ARBA00023004"/>
    </source>
</evidence>
<evidence type="ECO:0000256" key="6">
    <source>
        <dbReference type="ARBA" id="ARBA00022723"/>
    </source>
</evidence>
<evidence type="ECO:0000256" key="16">
    <source>
        <dbReference type="ARBA" id="ARBA00049548"/>
    </source>
</evidence>
<evidence type="ECO:0000256" key="14">
    <source>
        <dbReference type="ARBA" id="ARBA00026095"/>
    </source>
</evidence>
<dbReference type="Proteomes" id="UP000218231">
    <property type="component" value="Unassembled WGS sequence"/>
</dbReference>
<dbReference type="Gene3D" id="2.102.10.10">
    <property type="entry name" value="Rieske [2Fe-2S] iron-sulphur domain"/>
    <property type="match status" value="1"/>
</dbReference>
<evidence type="ECO:0000256" key="11">
    <source>
        <dbReference type="ARBA" id="ARBA00023136"/>
    </source>
</evidence>
<dbReference type="STRING" id="2018661.A0A2A2LYC3"/>
<comment type="pathway">
    <text evidence="12">Steroid hormone biosynthesis; dafachronic acid biosynthesis.</text>
</comment>
<evidence type="ECO:0000256" key="8">
    <source>
        <dbReference type="ARBA" id="ARBA00023002"/>
    </source>
</evidence>
<dbReference type="InterPro" id="IPR036922">
    <property type="entry name" value="Rieske_2Fe-2S_sf"/>
</dbReference>
<evidence type="ECO:0000256" key="13">
    <source>
        <dbReference type="ARBA" id="ARBA00025729"/>
    </source>
</evidence>
<comment type="catalytic activity">
    <reaction evidence="15">
        <text>cholesterol + NADH + O2 + H(+) = 7-dehydrocholesterol + NAD(+) + 2 H2O</text>
        <dbReference type="Rhea" id="RHEA:51644"/>
        <dbReference type="ChEBI" id="CHEBI:15377"/>
        <dbReference type="ChEBI" id="CHEBI:15378"/>
        <dbReference type="ChEBI" id="CHEBI:15379"/>
        <dbReference type="ChEBI" id="CHEBI:16113"/>
        <dbReference type="ChEBI" id="CHEBI:17759"/>
        <dbReference type="ChEBI" id="CHEBI:57540"/>
        <dbReference type="ChEBI" id="CHEBI:57945"/>
        <dbReference type="EC" id="1.14.19.21"/>
    </reaction>
    <physiologicalReaction direction="left-to-right" evidence="15">
        <dbReference type="Rhea" id="RHEA:51645"/>
    </physiologicalReaction>
</comment>
<keyword evidence="9" id="KW-0408">Iron</keyword>
<dbReference type="UniPathway" id="UPA01020"/>
<evidence type="ECO:0000256" key="5">
    <source>
        <dbReference type="ARBA" id="ARBA00022714"/>
    </source>
</evidence>
<evidence type="ECO:0000256" key="12">
    <source>
        <dbReference type="ARBA" id="ARBA00025712"/>
    </source>
</evidence>
<dbReference type="InterPro" id="IPR045605">
    <property type="entry name" value="KshA-like_C"/>
</dbReference>
<keyword evidence="6" id="KW-0479">Metal-binding</keyword>
<reference evidence="18 19" key="1">
    <citation type="journal article" date="2017" name="Curr. Biol.">
        <title>Genome architecture and evolution of a unichromosomal asexual nematode.</title>
        <authorList>
            <person name="Fradin H."/>
            <person name="Zegar C."/>
            <person name="Gutwein M."/>
            <person name="Lucas J."/>
            <person name="Kovtun M."/>
            <person name="Corcoran D."/>
            <person name="Baugh L.R."/>
            <person name="Kiontke K."/>
            <person name="Gunsalus K."/>
            <person name="Fitch D.H."/>
            <person name="Piano F."/>
        </authorList>
    </citation>
    <scope>NUCLEOTIDE SEQUENCE [LARGE SCALE GENOMIC DNA]</scope>
    <source>
        <strain evidence="18">PF1309</strain>
    </source>
</reference>
<keyword evidence="11" id="KW-0472">Membrane</keyword>
<comment type="caution">
    <text evidence="18">The sequence shown here is derived from an EMBL/GenBank/DDBJ whole genome shotgun (WGS) entry which is preliminary data.</text>
</comment>
<dbReference type="OrthoDB" id="426882at2759"/>
<dbReference type="InterPro" id="IPR017941">
    <property type="entry name" value="Rieske_2Fe-2S"/>
</dbReference>
<accession>A0A2A2LYC3</accession>
<dbReference type="Pfam" id="PF00355">
    <property type="entry name" value="Rieske"/>
    <property type="match status" value="1"/>
</dbReference>
<evidence type="ECO:0000259" key="17">
    <source>
        <dbReference type="PROSITE" id="PS51296"/>
    </source>
</evidence>
<dbReference type="GO" id="GO:0005737">
    <property type="term" value="C:cytoplasm"/>
    <property type="evidence" value="ECO:0007669"/>
    <property type="project" value="TreeGrafter"/>
</dbReference>
<dbReference type="SUPFAM" id="SSF50022">
    <property type="entry name" value="ISP domain"/>
    <property type="match status" value="1"/>
</dbReference>
<evidence type="ECO:0000313" key="18">
    <source>
        <dbReference type="EMBL" id="PAV91236.1"/>
    </source>
</evidence>